<sequence length="220" mass="26340">MSKFSLQKSNIFTQTDEKLYIRTMKFLFLFLLSIFSFAQTNDTINLNEFQLMDYSKYKQFRPKYKKVTRLTDHTTYGIKVFSTLQLPHEREIEIVAIEILFESKIKKKNYCNEYYHFKPIILSDKDSMQSLIGEKWFQVDKDYAGKYIFPVHLKIKSSDAKNFLIGYETHYENPFCPEGNGYFDLIETKSASNLFYEINNQLLEQNSLKNHAINYRLYYK</sequence>
<gene>
    <name evidence="1" type="ORF">IM532_05635</name>
</gene>
<protein>
    <submittedName>
        <fullName evidence="1">Uncharacterized protein</fullName>
    </submittedName>
</protein>
<name>A0A8J7FM83_9FLAO</name>
<keyword evidence="2" id="KW-1185">Reference proteome</keyword>
<organism evidence="1 2">
    <name type="scientific">Faecalibacter rhinopitheci</name>
    <dbReference type="NCBI Taxonomy" id="2779678"/>
    <lineage>
        <taxon>Bacteria</taxon>
        <taxon>Pseudomonadati</taxon>
        <taxon>Bacteroidota</taxon>
        <taxon>Flavobacteriia</taxon>
        <taxon>Flavobacteriales</taxon>
        <taxon>Weeksellaceae</taxon>
        <taxon>Faecalibacter</taxon>
    </lineage>
</organism>
<evidence type="ECO:0000313" key="2">
    <source>
        <dbReference type="Proteomes" id="UP000608754"/>
    </source>
</evidence>
<comment type="caution">
    <text evidence="1">The sequence shown here is derived from an EMBL/GenBank/DDBJ whole genome shotgun (WGS) entry which is preliminary data.</text>
</comment>
<dbReference type="AlphaFoldDB" id="A0A8J7FM83"/>
<dbReference type="EMBL" id="JADGIK010000003">
    <property type="protein sequence ID" value="MBF0596932.1"/>
    <property type="molecule type" value="Genomic_DNA"/>
</dbReference>
<reference evidence="1" key="1">
    <citation type="submission" date="2020-10" db="EMBL/GenBank/DDBJ databases">
        <authorList>
            <person name="Lu T."/>
            <person name="Wang Q."/>
            <person name="Han X."/>
        </authorList>
    </citation>
    <scope>NUCLEOTIDE SEQUENCE</scope>
    <source>
        <strain evidence="1">WQ 117</strain>
    </source>
</reference>
<accession>A0A8J7FM83</accession>
<dbReference type="Proteomes" id="UP000608754">
    <property type="component" value="Unassembled WGS sequence"/>
</dbReference>
<proteinExistence type="predicted"/>
<evidence type="ECO:0000313" key="1">
    <source>
        <dbReference type="EMBL" id="MBF0596932.1"/>
    </source>
</evidence>